<sequence>MPTLDRDTVHRYAGLYCTFTWQDRGGDSAYVTATTIVGTLPEKVNGAPVYAVQVDGIAHSCFGYAYPMKETVKVYLQENGEPETDDATQEEVALAIQHEREKACQEYTSLMLLVQAGAYVEDPEDGTYWYEECNLSAAIQCLDQWALAQGLHFAPTPDGNGYQLEPATQEELDAYAQAVAEEDEEDEEA</sequence>
<dbReference type="RefSeq" id="WP_111325983.1">
    <property type="nucleotide sequence ID" value="NZ_BIFX01000001.1"/>
</dbReference>
<dbReference type="Proteomes" id="UP000248806">
    <property type="component" value="Unassembled WGS sequence"/>
</dbReference>
<evidence type="ECO:0000313" key="2">
    <source>
        <dbReference type="Proteomes" id="UP000248806"/>
    </source>
</evidence>
<protein>
    <submittedName>
        <fullName evidence="1">Uncharacterized protein</fullName>
    </submittedName>
</protein>
<evidence type="ECO:0000313" key="1">
    <source>
        <dbReference type="EMBL" id="PZW20983.1"/>
    </source>
</evidence>
<gene>
    <name evidence="1" type="ORF">EI42_05744</name>
</gene>
<comment type="caution">
    <text evidence="1">The sequence shown here is derived from an EMBL/GenBank/DDBJ whole genome shotgun (WGS) entry which is preliminary data.</text>
</comment>
<keyword evidence="2" id="KW-1185">Reference proteome</keyword>
<name>A0A326TX09_THEHA</name>
<dbReference type="EMBL" id="QKUF01000038">
    <property type="protein sequence ID" value="PZW20983.1"/>
    <property type="molecule type" value="Genomic_DNA"/>
</dbReference>
<accession>A0A326TX09</accession>
<reference evidence="1 2" key="1">
    <citation type="submission" date="2018-06" db="EMBL/GenBank/DDBJ databases">
        <title>Genomic Encyclopedia of Archaeal and Bacterial Type Strains, Phase II (KMG-II): from individual species to whole genera.</title>
        <authorList>
            <person name="Goeker M."/>
        </authorList>
    </citation>
    <scope>NUCLEOTIDE SEQUENCE [LARGE SCALE GENOMIC DNA]</scope>
    <source>
        <strain evidence="1 2">ATCC BAA-1881</strain>
    </source>
</reference>
<organism evidence="1 2">
    <name type="scientific">Thermosporothrix hazakensis</name>
    <dbReference type="NCBI Taxonomy" id="644383"/>
    <lineage>
        <taxon>Bacteria</taxon>
        <taxon>Bacillati</taxon>
        <taxon>Chloroflexota</taxon>
        <taxon>Ktedonobacteria</taxon>
        <taxon>Ktedonobacterales</taxon>
        <taxon>Thermosporotrichaceae</taxon>
        <taxon>Thermosporothrix</taxon>
    </lineage>
</organism>
<dbReference type="AlphaFoldDB" id="A0A326TX09"/>
<dbReference type="OrthoDB" id="9986285at2"/>
<proteinExistence type="predicted"/>